<organism evidence="2 3">
    <name type="scientific">Microbacterium testaceum</name>
    <name type="common">Aureobacterium testaceum</name>
    <name type="synonym">Brevibacterium testaceum</name>
    <dbReference type="NCBI Taxonomy" id="2033"/>
    <lineage>
        <taxon>Bacteria</taxon>
        <taxon>Bacillati</taxon>
        <taxon>Actinomycetota</taxon>
        <taxon>Actinomycetes</taxon>
        <taxon>Micrococcales</taxon>
        <taxon>Microbacteriaceae</taxon>
        <taxon>Microbacterium</taxon>
    </lineage>
</organism>
<reference evidence="2 3" key="1">
    <citation type="submission" date="2018-04" db="EMBL/GenBank/DDBJ databases">
        <authorList>
            <person name="Go L.Y."/>
            <person name="Mitchell J.A."/>
        </authorList>
    </citation>
    <scope>NUCLEOTIDE SEQUENCE [LARGE SCALE GENOMIC DNA]</scope>
    <source>
        <strain evidence="2 3">TPD7010</strain>
    </source>
</reference>
<dbReference type="AlphaFoldDB" id="A0A2T7WS67"/>
<evidence type="ECO:0000313" key="2">
    <source>
        <dbReference type="EMBL" id="PVE76853.1"/>
    </source>
</evidence>
<dbReference type="Proteomes" id="UP000244649">
    <property type="component" value="Unassembled WGS sequence"/>
</dbReference>
<feature type="region of interest" description="Disordered" evidence="1">
    <location>
        <begin position="61"/>
        <end position="81"/>
    </location>
</feature>
<evidence type="ECO:0000313" key="3">
    <source>
        <dbReference type="Proteomes" id="UP000244649"/>
    </source>
</evidence>
<proteinExistence type="predicted"/>
<comment type="caution">
    <text evidence="2">The sequence shown here is derived from an EMBL/GenBank/DDBJ whole genome shotgun (WGS) entry which is preliminary data.</text>
</comment>
<dbReference type="EMBL" id="QDFT01000009">
    <property type="protein sequence ID" value="PVE76853.1"/>
    <property type="molecule type" value="Genomic_DNA"/>
</dbReference>
<gene>
    <name evidence="2" type="ORF">DC432_05470</name>
</gene>
<evidence type="ECO:0000256" key="1">
    <source>
        <dbReference type="SAM" id="MobiDB-lite"/>
    </source>
</evidence>
<name>A0A2T7WS67_MICTE</name>
<protein>
    <submittedName>
        <fullName evidence="2">Uncharacterized protein</fullName>
    </submittedName>
</protein>
<sequence length="81" mass="8778">MAVDDATFALAPGQDVADLERRIETAVHDGGRFERFTVTGGREVRVLFSAHTRVVLWGEDATTDQGPDVEPDSAAGVWYDG</sequence>
<accession>A0A2T7WS67</accession>